<dbReference type="Pfam" id="PF00027">
    <property type="entry name" value="cNMP_binding"/>
    <property type="match status" value="1"/>
</dbReference>
<gene>
    <name evidence="2" type="ORF">E4K65_10015</name>
</gene>
<dbReference type="CDD" id="cd00038">
    <property type="entry name" value="CAP_ED"/>
    <property type="match status" value="1"/>
</dbReference>
<feature type="domain" description="Cyclic nucleotide-binding" evidence="1">
    <location>
        <begin position="7"/>
        <end position="106"/>
    </location>
</feature>
<accession>A0A4Y9M241</accession>
<dbReference type="PROSITE" id="PS50042">
    <property type="entry name" value="CNMP_BINDING_3"/>
    <property type="match status" value="1"/>
</dbReference>
<dbReference type="InterPro" id="IPR000595">
    <property type="entry name" value="cNMP-bd_dom"/>
</dbReference>
<evidence type="ECO:0000259" key="1">
    <source>
        <dbReference type="PROSITE" id="PS50042"/>
    </source>
</evidence>
<organism evidence="2 3">
    <name type="scientific">Bradyrhizobium niftali</name>
    <dbReference type="NCBI Taxonomy" id="2560055"/>
    <lineage>
        <taxon>Bacteria</taxon>
        <taxon>Pseudomonadati</taxon>
        <taxon>Pseudomonadota</taxon>
        <taxon>Alphaproteobacteria</taxon>
        <taxon>Hyphomicrobiales</taxon>
        <taxon>Nitrobacteraceae</taxon>
        <taxon>Bradyrhizobium</taxon>
    </lineage>
</organism>
<dbReference type="EMBL" id="SPQT01000003">
    <property type="protein sequence ID" value="TFV49239.1"/>
    <property type="molecule type" value="Genomic_DNA"/>
</dbReference>
<comment type="caution">
    <text evidence="2">The sequence shown here is derived from an EMBL/GenBank/DDBJ whole genome shotgun (WGS) entry which is preliminary data.</text>
</comment>
<evidence type="ECO:0000313" key="2">
    <source>
        <dbReference type="EMBL" id="TFV49239.1"/>
    </source>
</evidence>
<dbReference type="Proteomes" id="UP000297966">
    <property type="component" value="Unassembled WGS sequence"/>
</dbReference>
<dbReference type="OrthoDB" id="951557at2"/>
<keyword evidence="3" id="KW-1185">Reference proteome</keyword>
<reference evidence="2 3" key="1">
    <citation type="submission" date="2019-03" db="EMBL/GenBank/DDBJ databases">
        <title>Bradyrhizobium diversity isolated from nodules of Chamaecrista fasciculata.</title>
        <authorList>
            <person name="Klepa M.S."/>
            <person name="Urquiaga M.O."/>
            <person name="Hungria M."/>
            <person name="Delamuta J.R."/>
        </authorList>
    </citation>
    <scope>NUCLEOTIDE SEQUENCE [LARGE SCALE GENOMIC DNA]</scope>
    <source>
        <strain evidence="2 3">CNPSo 3448</strain>
    </source>
</reference>
<dbReference type="Gene3D" id="2.60.120.10">
    <property type="entry name" value="Jelly Rolls"/>
    <property type="match status" value="1"/>
</dbReference>
<dbReference type="RefSeq" id="WP_135174005.1">
    <property type="nucleotide sequence ID" value="NZ_SPQT01000003.1"/>
</dbReference>
<dbReference type="AlphaFoldDB" id="A0A4Y9M241"/>
<dbReference type="InterPro" id="IPR014710">
    <property type="entry name" value="RmlC-like_jellyroll"/>
</dbReference>
<evidence type="ECO:0000313" key="3">
    <source>
        <dbReference type="Proteomes" id="UP000297966"/>
    </source>
</evidence>
<protein>
    <submittedName>
        <fullName evidence="2">Cyclic nucleotide-binding domain-containing protein</fullName>
    </submittedName>
</protein>
<dbReference type="SUPFAM" id="SSF51206">
    <property type="entry name" value="cAMP-binding domain-like"/>
    <property type="match status" value="1"/>
</dbReference>
<name>A0A4Y9M241_9BRAD</name>
<proteinExistence type="predicted"/>
<dbReference type="InterPro" id="IPR018490">
    <property type="entry name" value="cNMP-bd_dom_sf"/>
</dbReference>
<sequence length="187" mass="20350">MRKVLFIFGVLNDADIDWMARAGVRRGIGRQEVLIQEGVPIDAIVLLLQGRMGVSVSGAGEIAQLEAGDFIGEMSLVDSAPPSATVAAKVDSVALFLDKQVLLRKLAGDYAFASRFYRALAILLSDRLRATERRMAYGEQDHGLGDEAARLKDELDPGVLDQVSIAGERFDRLLKLVEHVAMKGTKP</sequence>
<dbReference type="SMART" id="SM00100">
    <property type="entry name" value="cNMP"/>
    <property type="match status" value="1"/>
</dbReference>